<dbReference type="InterPro" id="IPR036388">
    <property type="entry name" value="WH-like_DNA-bd_sf"/>
</dbReference>
<evidence type="ECO:0000313" key="1">
    <source>
        <dbReference type="EMBL" id="KAI1878916.1"/>
    </source>
</evidence>
<dbReference type="Gene3D" id="1.10.10.10">
    <property type="entry name" value="Winged helix-like DNA-binding domain superfamily/Winged helix DNA-binding domain"/>
    <property type="match status" value="1"/>
</dbReference>
<name>A0A9P9WT81_9PEZI</name>
<protein>
    <submittedName>
        <fullName evidence="1">Uncharacterized protein</fullName>
    </submittedName>
</protein>
<dbReference type="SUPFAM" id="SSF46689">
    <property type="entry name" value="Homeodomain-like"/>
    <property type="match status" value="1"/>
</dbReference>
<proteinExistence type="predicted"/>
<dbReference type="EMBL" id="JAFIMR010000005">
    <property type="protein sequence ID" value="KAI1878916.1"/>
    <property type="molecule type" value="Genomic_DNA"/>
</dbReference>
<dbReference type="OrthoDB" id="5151590at2759"/>
<organism evidence="1 2">
    <name type="scientific">Neoarthrinium moseri</name>
    <dbReference type="NCBI Taxonomy" id="1658444"/>
    <lineage>
        <taxon>Eukaryota</taxon>
        <taxon>Fungi</taxon>
        <taxon>Dikarya</taxon>
        <taxon>Ascomycota</taxon>
        <taxon>Pezizomycotina</taxon>
        <taxon>Sordariomycetes</taxon>
        <taxon>Xylariomycetidae</taxon>
        <taxon>Amphisphaeriales</taxon>
        <taxon>Apiosporaceae</taxon>
        <taxon>Neoarthrinium</taxon>
    </lineage>
</organism>
<dbReference type="AlphaFoldDB" id="A0A9P9WT81"/>
<dbReference type="Proteomes" id="UP000829685">
    <property type="component" value="Unassembled WGS sequence"/>
</dbReference>
<evidence type="ECO:0000313" key="2">
    <source>
        <dbReference type="Proteomes" id="UP000829685"/>
    </source>
</evidence>
<sequence>MGRGPELSPQLRSRICELRSIGWTTGQIHKKHPDVPISTIKSTIRREALRENNVSRPRTGARRKLTEEDRDYLYDLVVHQNPNITHADLLEAVDHKIKARSLQYLLREMGIRTSHGG</sequence>
<keyword evidence="2" id="KW-1185">Reference proteome</keyword>
<comment type="caution">
    <text evidence="1">The sequence shown here is derived from an EMBL/GenBank/DDBJ whole genome shotgun (WGS) entry which is preliminary data.</text>
</comment>
<reference evidence="1" key="1">
    <citation type="submission" date="2021-03" db="EMBL/GenBank/DDBJ databases">
        <title>Revisited historic fungal species revealed as producer of novel bioactive compounds through whole genome sequencing and comparative genomics.</title>
        <authorList>
            <person name="Vignolle G.A."/>
            <person name="Hochenegger N."/>
            <person name="Mach R.L."/>
            <person name="Mach-Aigner A.R."/>
            <person name="Javad Rahimi M."/>
            <person name="Salim K.A."/>
            <person name="Chan C.M."/>
            <person name="Lim L.B.L."/>
            <person name="Cai F."/>
            <person name="Druzhinina I.S."/>
            <person name="U'Ren J.M."/>
            <person name="Derntl C."/>
        </authorList>
    </citation>
    <scope>NUCLEOTIDE SEQUENCE</scope>
    <source>
        <strain evidence="1">TUCIM 5799</strain>
    </source>
</reference>
<dbReference type="InterPro" id="IPR009057">
    <property type="entry name" value="Homeodomain-like_sf"/>
</dbReference>
<accession>A0A9P9WT81</accession>
<gene>
    <name evidence="1" type="ORF">JX265_003093</name>
</gene>